<dbReference type="PANTHER" id="PTHR42790:SF19">
    <property type="entry name" value="KYNURENINE_ALPHA-AMINOADIPATE AMINOTRANSFERASE, MITOCHONDRIAL"/>
    <property type="match status" value="1"/>
</dbReference>
<evidence type="ECO:0000256" key="5">
    <source>
        <dbReference type="ARBA" id="ARBA00022679"/>
    </source>
</evidence>
<dbReference type="GO" id="GO:0047536">
    <property type="term" value="F:2-aminoadipate transaminase activity"/>
    <property type="evidence" value="ECO:0007669"/>
    <property type="project" value="UniProtKB-EC"/>
</dbReference>
<reference evidence="9 10" key="1">
    <citation type="submission" date="2017-12" db="EMBL/GenBank/DDBJ databases">
        <title>The whole genome sequence of the Acidipropionibacterium virtanenii sp. nov. type strain JS278.</title>
        <authorList>
            <person name="Laine P."/>
            <person name="Deptula P."/>
            <person name="Varmanen P."/>
            <person name="Auvinen P."/>
        </authorList>
    </citation>
    <scope>NUCLEOTIDE SEQUENCE [LARGE SCALE GENOMIC DNA]</scope>
    <source>
        <strain evidence="9 10">JS278</strain>
    </source>
</reference>
<dbReference type="FunFam" id="3.40.640.10:FF:000053">
    <property type="entry name" value="Aminotransferase, class I"/>
    <property type="match status" value="1"/>
</dbReference>
<comment type="cofactor">
    <cofactor evidence="1">
        <name>pyridoxal 5'-phosphate</name>
        <dbReference type="ChEBI" id="CHEBI:597326"/>
    </cofactor>
</comment>
<dbReference type="PANTHER" id="PTHR42790">
    <property type="entry name" value="AMINOTRANSFERASE"/>
    <property type="match status" value="1"/>
</dbReference>
<evidence type="ECO:0000256" key="4">
    <source>
        <dbReference type="ARBA" id="ARBA00022576"/>
    </source>
</evidence>
<organism evidence="9 10">
    <name type="scientific">Acidipropionibacterium virtanenii</name>
    <dbReference type="NCBI Taxonomy" id="2057246"/>
    <lineage>
        <taxon>Bacteria</taxon>
        <taxon>Bacillati</taxon>
        <taxon>Actinomycetota</taxon>
        <taxon>Actinomycetes</taxon>
        <taxon>Propionibacteriales</taxon>
        <taxon>Propionibacteriaceae</taxon>
        <taxon>Acidipropionibacterium</taxon>
    </lineage>
</organism>
<keyword evidence="6" id="KW-0663">Pyridoxal phosphate</keyword>
<dbReference type="GO" id="GO:1901605">
    <property type="term" value="P:alpha-amino acid metabolic process"/>
    <property type="evidence" value="ECO:0007669"/>
    <property type="project" value="TreeGrafter"/>
</dbReference>
<evidence type="ECO:0000256" key="6">
    <source>
        <dbReference type="ARBA" id="ARBA00022898"/>
    </source>
</evidence>
<accession>A0A344UYC5</accession>
<dbReference type="Proteomes" id="UP000251995">
    <property type="component" value="Chromosome"/>
</dbReference>
<feature type="compositionally biased region" description="Low complexity" evidence="7">
    <location>
        <begin position="18"/>
        <end position="40"/>
    </location>
</feature>
<comment type="similarity">
    <text evidence="2">Belongs to the class-I pyridoxal-phosphate-dependent aminotransferase family.</text>
</comment>
<dbReference type="SUPFAM" id="SSF53383">
    <property type="entry name" value="PLP-dependent transferases"/>
    <property type="match status" value="1"/>
</dbReference>
<dbReference type="Gene3D" id="3.90.1150.10">
    <property type="entry name" value="Aspartate Aminotransferase, domain 1"/>
    <property type="match status" value="1"/>
</dbReference>
<sequence length="502" mass="54840">MSITNRLSQTAPDPQVLPAPSAGAREAAGAAAATEPVRAGSQHLIHTTPGISTKSERTDMTPHESQTSHHQTRVDTTFDHFHDLYAVRTLGLKTSPVRALFAVANRPEVVSLAGGMPNIADLPLDVVGDALRELIGTRGTQAMQYGSGQGEPEIREGICQVMSVEGIDADPDDVTVTCGSQQALDLVTRIFCDPGDVVMAESPSYVGALNTFASYQAEVIHVGMDEQGIDPQSLREQVSRARRAGKRVKFLYTIPNHSNPSGISQSEQRRRELVEEARHLDLLIVEDNPYGLLNLDGDPLPTLRSMSPDNVVYLGSFSKTFAPGFRVGWALAPRFVRERLVLAQESATLCPPVFSQFAVSTYLTHWDWRKQVRVFIDMYRERRDAMLSALAEHMPEGTTWTRPSGGFFVWLTVPGGLDSAAMLPRAVSDLVAYTPGTAFYADGRGQENIRLSYCYPTPERIRVGVDRLAGVMRRELDIRTTFGVAASSGPHPRDMGPGPDSV</sequence>
<feature type="compositionally biased region" description="Polar residues" evidence="7">
    <location>
        <begin position="1"/>
        <end position="12"/>
    </location>
</feature>
<protein>
    <submittedName>
        <fullName evidence="9">2-aminoadipate transaminase</fullName>
        <ecNumber evidence="9">2.6.1.39</ecNumber>
    </submittedName>
</protein>
<evidence type="ECO:0000259" key="8">
    <source>
        <dbReference type="Pfam" id="PF00155"/>
    </source>
</evidence>
<dbReference type="EMBL" id="CP025198">
    <property type="protein sequence ID" value="AXE40273.1"/>
    <property type="molecule type" value="Genomic_DNA"/>
</dbReference>
<dbReference type="InterPro" id="IPR004839">
    <property type="entry name" value="Aminotransferase_I/II_large"/>
</dbReference>
<dbReference type="InterPro" id="IPR015421">
    <property type="entry name" value="PyrdxlP-dep_Trfase_major"/>
</dbReference>
<dbReference type="InterPro" id="IPR050859">
    <property type="entry name" value="Class-I_PLP-dep_aminotransf"/>
</dbReference>
<dbReference type="InterPro" id="IPR015422">
    <property type="entry name" value="PyrdxlP-dep_Trfase_small"/>
</dbReference>
<dbReference type="GO" id="GO:0030170">
    <property type="term" value="F:pyridoxal phosphate binding"/>
    <property type="evidence" value="ECO:0007669"/>
    <property type="project" value="InterPro"/>
</dbReference>
<feature type="region of interest" description="Disordered" evidence="7">
    <location>
        <begin position="1"/>
        <end position="72"/>
    </location>
</feature>
<dbReference type="AlphaFoldDB" id="A0A344UYC5"/>
<name>A0A344UYC5_9ACTN</name>
<keyword evidence="10" id="KW-1185">Reference proteome</keyword>
<dbReference type="InterPro" id="IPR015424">
    <property type="entry name" value="PyrdxlP-dep_Trfase"/>
</dbReference>
<evidence type="ECO:0000256" key="3">
    <source>
        <dbReference type="ARBA" id="ARBA00011738"/>
    </source>
</evidence>
<comment type="subunit">
    <text evidence="3">Homodimer.</text>
</comment>
<feature type="domain" description="Aminotransferase class I/classII large" evidence="8">
    <location>
        <begin position="123"/>
        <end position="468"/>
    </location>
</feature>
<evidence type="ECO:0000313" key="9">
    <source>
        <dbReference type="EMBL" id="AXE40273.1"/>
    </source>
</evidence>
<keyword evidence="5 9" id="KW-0808">Transferase</keyword>
<dbReference type="Pfam" id="PF00155">
    <property type="entry name" value="Aminotran_1_2"/>
    <property type="match status" value="1"/>
</dbReference>
<dbReference type="EC" id="2.6.1.39" evidence="9"/>
<dbReference type="Gene3D" id="3.40.640.10">
    <property type="entry name" value="Type I PLP-dependent aspartate aminotransferase-like (Major domain)"/>
    <property type="match status" value="1"/>
</dbReference>
<keyword evidence="4 9" id="KW-0032">Aminotransferase</keyword>
<evidence type="ECO:0000256" key="2">
    <source>
        <dbReference type="ARBA" id="ARBA00007441"/>
    </source>
</evidence>
<proteinExistence type="inferred from homology"/>
<evidence type="ECO:0000256" key="1">
    <source>
        <dbReference type="ARBA" id="ARBA00001933"/>
    </source>
</evidence>
<evidence type="ECO:0000313" key="10">
    <source>
        <dbReference type="Proteomes" id="UP000251995"/>
    </source>
</evidence>
<dbReference type="KEGG" id="acij:JS278_03139"/>
<evidence type="ECO:0000256" key="7">
    <source>
        <dbReference type="SAM" id="MobiDB-lite"/>
    </source>
</evidence>
<dbReference type="CDD" id="cd00609">
    <property type="entry name" value="AAT_like"/>
    <property type="match status" value="1"/>
</dbReference>
<gene>
    <name evidence="9" type="primary">lysN_2</name>
    <name evidence="9" type="ORF">JS278_03139</name>
</gene>